<feature type="compositionally biased region" description="Basic and acidic residues" evidence="1">
    <location>
        <begin position="1"/>
        <end position="16"/>
    </location>
</feature>
<feature type="compositionally biased region" description="Basic residues" evidence="1">
    <location>
        <begin position="17"/>
        <end position="30"/>
    </location>
</feature>
<keyword evidence="3" id="KW-1185">Reference proteome</keyword>
<dbReference type="RefSeq" id="XP_007768336.1">
    <property type="nucleotide sequence ID" value="XM_007770146.1"/>
</dbReference>
<evidence type="ECO:0000313" key="2">
    <source>
        <dbReference type="EMBL" id="EIW81593.1"/>
    </source>
</evidence>
<accession>A0A5M3MQY5</accession>
<feature type="region of interest" description="Disordered" evidence="1">
    <location>
        <begin position="1"/>
        <end position="30"/>
    </location>
</feature>
<gene>
    <name evidence="2" type="ORF">CONPUDRAFT_73278</name>
</gene>
<dbReference type="AlphaFoldDB" id="A0A5M3MQY5"/>
<comment type="caution">
    <text evidence="2">The sequence shown here is derived from an EMBL/GenBank/DDBJ whole genome shotgun (WGS) entry which is preliminary data.</text>
</comment>
<sequence>MGGKREIREAHGDGMRGTRKRQGRGFGRWQHRRGGVASEFESGILRYLNARDLVRFERHAHLNASTWALLVAVDYIPALNLDEDSAGREENDSITIHSYGLQRSRVADAAEGGRCALLFGRWLFIIMSGIKLGCRDLDESEAELSVVEHRAPPGFIFTGLASTETTDADGRRAYLGIGEKGENNLGYTWRIFEINVALGINSTSWKLITTIPDVHDGGMRGLVVKSNVLIIRCPGSEVNQPYEKVWLINLGSKRVFKLEYSKEAYNELSEARIAYRCHVYVGNSHIIAVFRFYTPM</sequence>
<evidence type="ECO:0000256" key="1">
    <source>
        <dbReference type="SAM" id="MobiDB-lite"/>
    </source>
</evidence>
<dbReference type="EMBL" id="JH711578">
    <property type="protein sequence ID" value="EIW81593.1"/>
    <property type="molecule type" value="Genomic_DNA"/>
</dbReference>
<reference evidence="3" key="1">
    <citation type="journal article" date="2012" name="Science">
        <title>The Paleozoic origin of enzymatic lignin decomposition reconstructed from 31 fungal genomes.</title>
        <authorList>
            <person name="Floudas D."/>
            <person name="Binder M."/>
            <person name="Riley R."/>
            <person name="Barry K."/>
            <person name="Blanchette R.A."/>
            <person name="Henrissat B."/>
            <person name="Martinez A.T."/>
            <person name="Otillar R."/>
            <person name="Spatafora J.W."/>
            <person name="Yadav J.S."/>
            <person name="Aerts A."/>
            <person name="Benoit I."/>
            <person name="Boyd A."/>
            <person name="Carlson A."/>
            <person name="Copeland A."/>
            <person name="Coutinho P.M."/>
            <person name="de Vries R.P."/>
            <person name="Ferreira P."/>
            <person name="Findley K."/>
            <person name="Foster B."/>
            <person name="Gaskell J."/>
            <person name="Glotzer D."/>
            <person name="Gorecki P."/>
            <person name="Heitman J."/>
            <person name="Hesse C."/>
            <person name="Hori C."/>
            <person name="Igarashi K."/>
            <person name="Jurgens J.A."/>
            <person name="Kallen N."/>
            <person name="Kersten P."/>
            <person name="Kohler A."/>
            <person name="Kuees U."/>
            <person name="Kumar T.K.A."/>
            <person name="Kuo A."/>
            <person name="LaButti K."/>
            <person name="Larrondo L.F."/>
            <person name="Lindquist E."/>
            <person name="Ling A."/>
            <person name="Lombard V."/>
            <person name="Lucas S."/>
            <person name="Lundell T."/>
            <person name="Martin R."/>
            <person name="McLaughlin D.J."/>
            <person name="Morgenstern I."/>
            <person name="Morin E."/>
            <person name="Murat C."/>
            <person name="Nagy L.G."/>
            <person name="Nolan M."/>
            <person name="Ohm R.A."/>
            <person name="Patyshakuliyeva A."/>
            <person name="Rokas A."/>
            <person name="Ruiz-Duenas F.J."/>
            <person name="Sabat G."/>
            <person name="Salamov A."/>
            <person name="Samejima M."/>
            <person name="Schmutz J."/>
            <person name="Slot J.C."/>
            <person name="St John F."/>
            <person name="Stenlid J."/>
            <person name="Sun H."/>
            <person name="Sun S."/>
            <person name="Syed K."/>
            <person name="Tsang A."/>
            <person name="Wiebenga A."/>
            <person name="Young D."/>
            <person name="Pisabarro A."/>
            <person name="Eastwood D.C."/>
            <person name="Martin F."/>
            <person name="Cullen D."/>
            <person name="Grigoriev I.V."/>
            <person name="Hibbett D.S."/>
        </authorList>
    </citation>
    <scope>NUCLEOTIDE SEQUENCE [LARGE SCALE GENOMIC DNA]</scope>
    <source>
        <strain evidence="3">RWD-64-598 SS2</strain>
    </source>
</reference>
<name>A0A5M3MQY5_CONPW</name>
<dbReference type="Proteomes" id="UP000053558">
    <property type="component" value="Unassembled WGS sequence"/>
</dbReference>
<dbReference type="KEGG" id="cput:CONPUDRAFT_73278"/>
<protein>
    <submittedName>
        <fullName evidence="2">Uncharacterized protein</fullName>
    </submittedName>
</protein>
<organism evidence="2 3">
    <name type="scientific">Coniophora puteana (strain RWD-64-598)</name>
    <name type="common">Brown rot fungus</name>
    <dbReference type="NCBI Taxonomy" id="741705"/>
    <lineage>
        <taxon>Eukaryota</taxon>
        <taxon>Fungi</taxon>
        <taxon>Dikarya</taxon>
        <taxon>Basidiomycota</taxon>
        <taxon>Agaricomycotina</taxon>
        <taxon>Agaricomycetes</taxon>
        <taxon>Agaricomycetidae</taxon>
        <taxon>Boletales</taxon>
        <taxon>Coniophorineae</taxon>
        <taxon>Coniophoraceae</taxon>
        <taxon>Coniophora</taxon>
    </lineage>
</organism>
<dbReference type="GeneID" id="19209099"/>
<proteinExistence type="predicted"/>
<evidence type="ECO:0000313" key="3">
    <source>
        <dbReference type="Proteomes" id="UP000053558"/>
    </source>
</evidence>